<feature type="domain" description="Cytochrome b5 heme-binding" evidence="3">
    <location>
        <begin position="58"/>
        <end position="157"/>
    </location>
</feature>
<dbReference type="InterPro" id="IPR036400">
    <property type="entry name" value="Cyt_B5-like_heme/steroid_sf"/>
</dbReference>
<evidence type="ECO:0000313" key="5">
    <source>
        <dbReference type="Proteomes" id="UP000669133"/>
    </source>
</evidence>
<dbReference type="EMBL" id="JAEOAQ010000009">
    <property type="protein sequence ID" value="KAG5416698.1"/>
    <property type="molecule type" value="Genomic_DNA"/>
</dbReference>
<accession>A0A8H7Z7H2</accession>
<comment type="similarity">
    <text evidence="1">Belongs to the cytochrome b5 family. MAPR subfamily.</text>
</comment>
<keyword evidence="5" id="KW-1185">Reference proteome</keyword>
<evidence type="ECO:0000256" key="2">
    <source>
        <dbReference type="SAM" id="Phobius"/>
    </source>
</evidence>
<evidence type="ECO:0000313" key="4">
    <source>
        <dbReference type="EMBL" id="KAG5416698.1"/>
    </source>
</evidence>
<gene>
    <name evidence="4" type="ORF">I9W82_005662</name>
</gene>
<dbReference type="Proteomes" id="UP000669133">
    <property type="component" value="Unassembled WGS sequence"/>
</dbReference>
<organism evidence="4 5">
    <name type="scientific">Candida metapsilosis</name>
    <dbReference type="NCBI Taxonomy" id="273372"/>
    <lineage>
        <taxon>Eukaryota</taxon>
        <taxon>Fungi</taxon>
        <taxon>Dikarya</taxon>
        <taxon>Ascomycota</taxon>
        <taxon>Saccharomycotina</taxon>
        <taxon>Pichiomycetes</taxon>
        <taxon>Debaryomycetaceae</taxon>
        <taxon>Candida/Lodderomyces clade</taxon>
        <taxon>Candida</taxon>
    </lineage>
</organism>
<proteinExistence type="inferred from homology"/>
<keyword evidence="2" id="KW-0812">Transmembrane</keyword>
<dbReference type="GeneID" id="93654291"/>
<reference evidence="4 5" key="1">
    <citation type="submission" date="2020-12" db="EMBL/GenBank/DDBJ databases">
        <title>Effect of drift, selection, and recombination on the evolution of hybrid genomes in Candida yeast pathogens.</title>
        <authorList>
            <person name="Mixao V."/>
            <person name="Ksiezopolska E."/>
            <person name="Saus E."/>
            <person name="Boekhout T."/>
            <person name="Gacser A."/>
            <person name="Gabaldon T."/>
        </authorList>
    </citation>
    <scope>NUCLEOTIDE SEQUENCE [LARGE SCALE GENOMIC DNA]</scope>
    <source>
        <strain evidence="4 5">BP57</strain>
    </source>
</reference>
<dbReference type="InterPro" id="IPR050577">
    <property type="entry name" value="MAPR/NEUFC/NENF-like"/>
</dbReference>
<dbReference type="GO" id="GO:0016020">
    <property type="term" value="C:membrane"/>
    <property type="evidence" value="ECO:0007669"/>
    <property type="project" value="TreeGrafter"/>
</dbReference>
<comment type="caution">
    <text evidence="4">The sequence shown here is derived from an EMBL/GenBank/DDBJ whole genome shotgun (WGS) entry which is preliminary data.</text>
</comment>
<keyword evidence="2" id="KW-0472">Membrane</keyword>
<dbReference type="PANTHER" id="PTHR10281:SF76">
    <property type="entry name" value="CALCUTTA CUP-RELATED"/>
    <property type="match status" value="1"/>
</dbReference>
<dbReference type="Pfam" id="PF00173">
    <property type="entry name" value="Cyt-b5"/>
    <property type="match status" value="1"/>
</dbReference>
<dbReference type="RefSeq" id="XP_067545814.1">
    <property type="nucleotide sequence ID" value="XM_067694863.1"/>
</dbReference>
<dbReference type="OrthoDB" id="10257697at2759"/>
<dbReference type="InterPro" id="IPR001199">
    <property type="entry name" value="Cyt_B5-like_heme/steroid-bd"/>
</dbReference>
<dbReference type="AlphaFoldDB" id="A0A8H7Z7H2"/>
<name>A0A8H7Z7H2_9ASCO</name>
<dbReference type="GO" id="GO:0012505">
    <property type="term" value="C:endomembrane system"/>
    <property type="evidence" value="ECO:0007669"/>
    <property type="project" value="TreeGrafter"/>
</dbReference>
<keyword evidence="2" id="KW-1133">Transmembrane helix</keyword>
<dbReference type="Gene3D" id="3.10.120.10">
    <property type="entry name" value="Cytochrome b5-like heme/steroid binding domain"/>
    <property type="match status" value="1"/>
</dbReference>
<evidence type="ECO:0000259" key="3">
    <source>
        <dbReference type="SMART" id="SM01117"/>
    </source>
</evidence>
<evidence type="ECO:0000256" key="1">
    <source>
        <dbReference type="ARBA" id="ARBA00038357"/>
    </source>
</evidence>
<dbReference type="PANTHER" id="PTHR10281">
    <property type="entry name" value="MEMBRANE-ASSOCIATED PROGESTERONE RECEPTOR COMPONENT-RELATED"/>
    <property type="match status" value="1"/>
</dbReference>
<feature type="transmembrane region" description="Helical" evidence="2">
    <location>
        <begin position="12"/>
        <end position="30"/>
    </location>
</feature>
<protein>
    <recommendedName>
        <fullName evidence="3">Cytochrome b5 heme-binding domain-containing protein</fullName>
    </recommendedName>
</protein>
<sequence>MTREHFTALDVVRIVGGLLFFNALLSYWFTSSTTWGYHGKYIDWRFWHHKILEPELHLSLNELSSYTGENNGRLLLAINGSVYDVSSNRAVYGPKGSYHSLVGKDAARVFVTGCFMKPDEYTYDLRGLDEKECQKDIKGWQQFFQTHRDYWYVGKVELTFDFINKDPPSPCEHVKFPGHIG</sequence>
<dbReference type="SMART" id="SM01117">
    <property type="entry name" value="Cyt-b5"/>
    <property type="match status" value="1"/>
</dbReference>
<dbReference type="SUPFAM" id="SSF55856">
    <property type="entry name" value="Cytochrome b5-like heme/steroid binding domain"/>
    <property type="match status" value="1"/>
</dbReference>